<comment type="caution">
    <text evidence="1">The sequence shown here is derived from an EMBL/GenBank/DDBJ whole genome shotgun (WGS) entry which is preliminary data.</text>
</comment>
<protein>
    <submittedName>
        <fullName evidence="1">Uncharacterized protein</fullName>
    </submittedName>
</protein>
<dbReference type="AlphaFoldDB" id="A0A1F7RPQ0"/>
<sequence length="224" mass="24981">MSKMLRFAFVVVGAGIILSTFLISPKAHVEGQDISKVATDKMDEKIKNILSNEIAKLKGDNVDEIQSAKESITMVRSYIINELITVVRNNKVNENKRDNVIRAIELLGEFRAVESISTLVDMVDYERPNLPDTNISDDYIYPAIGALIQIGKPSLNAIGQLILTVDSPKKLMLVSWAILVIEGKVNGRTFVHELGKKATTEQAKKNIDILLTKYYLHEPTGEKK</sequence>
<proteinExistence type="predicted"/>
<evidence type="ECO:0000313" key="2">
    <source>
        <dbReference type="Proteomes" id="UP000178797"/>
    </source>
</evidence>
<evidence type="ECO:0000313" key="1">
    <source>
        <dbReference type="EMBL" id="OGL43118.1"/>
    </source>
</evidence>
<name>A0A1F7RPQ0_9BACT</name>
<reference evidence="1 2" key="1">
    <citation type="journal article" date="2016" name="Nat. Commun.">
        <title>Thousands of microbial genomes shed light on interconnected biogeochemical processes in an aquifer system.</title>
        <authorList>
            <person name="Anantharaman K."/>
            <person name="Brown C.T."/>
            <person name="Hug L.A."/>
            <person name="Sharon I."/>
            <person name="Castelle C.J."/>
            <person name="Probst A.J."/>
            <person name="Thomas B.C."/>
            <person name="Singh A."/>
            <person name="Wilkins M.J."/>
            <person name="Karaoz U."/>
            <person name="Brodie E.L."/>
            <person name="Williams K.H."/>
            <person name="Hubbard S.S."/>
            <person name="Banfield J.F."/>
        </authorList>
    </citation>
    <scope>NUCLEOTIDE SEQUENCE [LARGE SCALE GENOMIC DNA]</scope>
</reference>
<dbReference type="EMBL" id="MGDE01000240">
    <property type="protein sequence ID" value="OGL43118.1"/>
    <property type="molecule type" value="Genomic_DNA"/>
</dbReference>
<organism evidence="1 2">
    <name type="scientific">Candidatus Schekmanbacteria bacterium RBG_16_38_10</name>
    <dbReference type="NCBI Taxonomy" id="1817879"/>
    <lineage>
        <taxon>Bacteria</taxon>
        <taxon>Candidatus Schekmaniibacteriota</taxon>
    </lineage>
</organism>
<dbReference type="Proteomes" id="UP000178797">
    <property type="component" value="Unassembled WGS sequence"/>
</dbReference>
<gene>
    <name evidence="1" type="ORF">A2W05_04945</name>
</gene>
<accession>A0A1F7RPQ0</accession>